<reference evidence="3" key="1">
    <citation type="journal article" date="2019" name="Int. J. Syst. Evol. Microbiol.">
        <title>The Global Catalogue of Microorganisms (GCM) 10K type strain sequencing project: providing services to taxonomists for standard genome sequencing and annotation.</title>
        <authorList>
            <consortium name="The Broad Institute Genomics Platform"/>
            <consortium name="The Broad Institute Genome Sequencing Center for Infectious Disease"/>
            <person name="Wu L."/>
            <person name="Ma J."/>
        </authorList>
    </citation>
    <scope>NUCLEOTIDE SEQUENCE [LARGE SCALE GENOMIC DNA]</scope>
    <source>
        <strain evidence="3">JCM 9458</strain>
    </source>
</reference>
<organism evidence="2 3">
    <name type="scientific">Cryptosporangium minutisporangium</name>
    <dbReference type="NCBI Taxonomy" id="113569"/>
    <lineage>
        <taxon>Bacteria</taxon>
        <taxon>Bacillati</taxon>
        <taxon>Actinomycetota</taxon>
        <taxon>Actinomycetes</taxon>
        <taxon>Cryptosporangiales</taxon>
        <taxon>Cryptosporangiaceae</taxon>
        <taxon>Cryptosporangium</taxon>
    </lineage>
</organism>
<comment type="caution">
    <text evidence="2">The sequence shown here is derived from an EMBL/GenBank/DDBJ whole genome shotgun (WGS) entry which is preliminary data.</text>
</comment>
<protein>
    <submittedName>
        <fullName evidence="2">Uncharacterized protein</fullName>
    </submittedName>
</protein>
<proteinExistence type="predicted"/>
<evidence type="ECO:0000313" key="2">
    <source>
        <dbReference type="EMBL" id="GAA3396169.1"/>
    </source>
</evidence>
<dbReference type="EMBL" id="BAAAYN010000054">
    <property type="protein sequence ID" value="GAA3396169.1"/>
    <property type="molecule type" value="Genomic_DNA"/>
</dbReference>
<feature type="region of interest" description="Disordered" evidence="1">
    <location>
        <begin position="1"/>
        <end position="24"/>
    </location>
</feature>
<sequence length="91" mass="10044">MRGRAAGDSADPASGAYAGAPGTAVGGVKRTLLTIGMLLLIRLTRRRRTGTLIALLGGYYLGRLWDDPSYYARPPLWVRTLDGHYRRHQLF</sequence>
<keyword evidence="3" id="KW-1185">Reference proteome</keyword>
<evidence type="ECO:0000313" key="3">
    <source>
        <dbReference type="Proteomes" id="UP001501676"/>
    </source>
</evidence>
<name>A0ABP6TB33_9ACTN</name>
<dbReference type="Proteomes" id="UP001501676">
    <property type="component" value="Unassembled WGS sequence"/>
</dbReference>
<evidence type="ECO:0000256" key="1">
    <source>
        <dbReference type="SAM" id="MobiDB-lite"/>
    </source>
</evidence>
<feature type="compositionally biased region" description="Low complexity" evidence="1">
    <location>
        <begin position="1"/>
        <end position="22"/>
    </location>
</feature>
<accession>A0ABP6TB33</accession>
<gene>
    <name evidence="2" type="ORF">GCM10020369_71870</name>
</gene>